<dbReference type="EMBL" id="AP018449">
    <property type="protein sequence ID" value="BBB90975.1"/>
    <property type="molecule type" value="Genomic_DNA"/>
</dbReference>
<evidence type="ECO:0000313" key="1">
    <source>
        <dbReference type="EMBL" id="BBB90975.1"/>
    </source>
</evidence>
<accession>A0A348AIS7</accession>
<sequence>MESLDYDFAVSRYSKEDFRYEFVNAYIACVKGLCNKIIYNCKLERPRNDSEFLNFYIYMENPDSNVQYRIDNPKHEYILAFYEVLKKCNLQGITMNTRIQFILKDIVKTMKATAVTKAWKDIHEPIGNLFPECAYLSAWEIYFYVFIQNDKYEKLLADEARMEEIKRYSYKAVKRCDKDNVWKYEEYRIKVDNYKIYHDIGGRNYFNSDAMNLCRCI</sequence>
<dbReference type="KEGG" id="mana:MAMMFC1_01642"/>
<reference evidence="1 2" key="1">
    <citation type="journal article" date="2018" name="Int. J. Syst. Evol. Microbiol.">
        <title>Methylomusa anaerophila gen. nov., sp. nov., an anaerobic methanol-utilizing bacterium isolated from a microbial fuel cell.</title>
        <authorList>
            <person name="Amano N."/>
            <person name="Yamamuro A."/>
            <person name="Miyahara M."/>
            <person name="Kouzuma A."/>
            <person name="Abe T."/>
            <person name="Watanabe K."/>
        </authorList>
    </citation>
    <scope>NUCLEOTIDE SEQUENCE [LARGE SCALE GENOMIC DNA]</scope>
    <source>
        <strain evidence="1 2">MMFC1</strain>
    </source>
</reference>
<dbReference type="Proteomes" id="UP000276437">
    <property type="component" value="Chromosome"/>
</dbReference>
<keyword evidence="2" id="KW-1185">Reference proteome</keyword>
<name>A0A348AIS7_9FIRM</name>
<gene>
    <name evidence="1" type="ORF">MAMMFC1_01642</name>
</gene>
<proteinExistence type="predicted"/>
<dbReference type="AlphaFoldDB" id="A0A348AIS7"/>
<protein>
    <submittedName>
        <fullName evidence="1">Uncharacterized protein</fullName>
    </submittedName>
</protein>
<organism evidence="1 2">
    <name type="scientific">Methylomusa anaerophila</name>
    <dbReference type="NCBI Taxonomy" id="1930071"/>
    <lineage>
        <taxon>Bacteria</taxon>
        <taxon>Bacillati</taxon>
        <taxon>Bacillota</taxon>
        <taxon>Negativicutes</taxon>
        <taxon>Selenomonadales</taxon>
        <taxon>Sporomusaceae</taxon>
        <taxon>Methylomusa</taxon>
    </lineage>
</organism>
<evidence type="ECO:0000313" key="2">
    <source>
        <dbReference type="Proteomes" id="UP000276437"/>
    </source>
</evidence>